<gene>
    <name evidence="2" type="ORF">FG87_43000</name>
</gene>
<dbReference type="Proteomes" id="UP000031364">
    <property type="component" value="Unassembled WGS sequence"/>
</dbReference>
<dbReference type="RefSeq" id="WP_043683531.1">
    <property type="nucleotide sequence ID" value="NZ_BDCI01000011.1"/>
</dbReference>
<name>A0ABR4Z1Z1_9NOCA</name>
<dbReference type="EMBL" id="JNFP01000137">
    <property type="protein sequence ID" value="KIA59385.1"/>
    <property type="molecule type" value="Genomic_DNA"/>
</dbReference>
<evidence type="ECO:0000313" key="3">
    <source>
        <dbReference type="Proteomes" id="UP000031364"/>
    </source>
</evidence>
<organism evidence="2 3">
    <name type="scientific">Nocardia vulneris</name>
    <dbReference type="NCBI Taxonomy" id="1141657"/>
    <lineage>
        <taxon>Bacteria</taxon>
        <taxon>Bacillati</taxon>
        <taxon>Actinomycetota</taxon>
        <taxon>Actinomycetes</taxon>
        <taxon>Mycobacteriales</taxon>
        <taxon>Nocardiaceae</taxon>
        <taxon>Nocardia</taxon>
    </lineage>
</organism>
<feature type="transmembrane region" description="Helical" evidence="1">
    <location>
        <begin position="226"/>
        <end position="251"/>
    </location>
</feature>
<reference evidence="2 3" key="1">
    <citation type="journal article" date="2014" name="Int. J. Syst. Evol. Microbiol.">
        <title>Nocardia vulneris sp. nov., isolated from wounds of human patients in North America.</title>
        <authorList>
            <person name="Lasker B.A."/>
            <person name="Bell M."/>
            <person name="Klenk H.P."/>
            <person name="Sproer C."/>
            <person name="Schumann C."/>
            <person name="Schumann P."/>
            <person name="Brown J.M."/>
        </authorList>
    </citation>
    <scope>NUCLEOTIDE SEQUENCE [LARGE SCALE GENOMIC DNA]</scope>
    <source>
        <strain evidence="2 3">W9851</strain>
    </source>
</reference>
<evidence type="ECO:0008006" key="4">
    <source>
        <dbReference type="Google" id="ProtNLM"/>
    </source>
</evidence>
<proteinExistence type="predicted"/>
<comment type="caution">
    <text evidence="2">The sequence shown here is derived from an EMBL/GenBank/DDBJ whole genome shotgun (WGS) entry which is preliminary data.</text>
</comment>
<evidence type="ECO:0000256" key="1">
    <source>
        <dbReference type="SAM" id="Phobius"/>
    </source>
</evidence>
<keyword evidence="3" id="KW-1185">Reference proteome</keyword>
<keyword evidence="1" id="KW-1133">Transmembrane helix</keyword>
<feature type="transmembrane region" description="Helical" evidence="1">
    <location>
        <begin position="56"/>
        <end position="80"/>
    </location>
</feature>
<protein>
    <recommendedName>
        <fullName evidence="4">Peptidase M48 domain-containing protein</fullName>
    </recommendedName>
</protein>
<feature type="transmembrane region" description="Helical" evidence="1">
    <location>
        <begin position="29"/>
        <end position="50"/>
    </location>
</feature>
<keyword evidence="1" id="KW-0472">Membrane</keyword>
<sequence>MTSEVIAKANYPGGAAVARRSPADRVRGVTELLLSALPSAAVLTVLLYGLGRAVGVGFPGALAAAWFMVCAVWSAARFLVPDQRWLLRIFGLRPPTDEEQLRLTPAWENAAHKVGVPAAAYTLWVKNADRQFLVPDRMITVPPESLQRLQPAELEAVLVHQLAQRVQGRLTFWQLIFRHYNLPVVWFERALTSGVGLSAIGEAIAQPMPARGARVFSVGWTVFSRVLVACPAVAAATVIIGLAPALLLRLLPELAALASRPVADRIEYRTDQITVDLGYGPELGGILQYQHVPEPAQTLPDLLSVSQFSLRTPPGKRIGRIRDRLDELARRWNPLVPRP</sequence>
<accession>A0ABR4Z1Z1</accession>
<keyword evidence="1" id="KW-0812">Transmembrane</keyword>
<evidence type="ECO:0000313" key="2">
    <source>
        <dbReference type="EMBL" id="KIA59385.1"/>
    </source>
</evidence>